<dbReference type="InterPro" id="IPR025518">
    <property type="entry name" value="DUF4406"/>
</dbReference>
<dbReference type="EMBL" id="JABZGF010000003">
    <property type="protein sequence ID" value="MBF0965658.1"/>
    <property type="molecule type" value="Genomic_DNA"/>
</dbReference>
<dbReference type="Pfam" id="PF14359">
    <property type="entry name" value="DUF4406"/>
    <property type="match status" value="1"/>
</dbReference>
<accession>A0A929RMM9</accession>
<gene>
    <name evidence="1" type="ORF">HXK09_00525</name>
</gene>
<organism evidence="1 2">
    <name type="scientific">Actinomyces bouchesdurhonensis</name>
    <dbReference type="NCBI Taxonomy" id="1852361"/>
    <lineage>
        <taxon>Bacteria</taxon>
        <taxon>Bacillati</taxon>
        <taxon>Actinomycetota</taxon>
        <taxon>Actinomycetes</taxon>
        <taxon>Actinomycetales</taxon>
        <taxon>Actinomycetaceae</taxon>
        <taxon>Actinomyces</taxon>
    </lineage>
</organism>
<dbReference type="Gene3D" id="3.40.50.450">
    <property type="match status" value="1"/>
</dbReference>
<dbReference type="Proteomes" id="UP000759246">
    <property type="component" value="Unassembled WGS sequence"/>
</dbReference>
<evidence type="ECO:0000313" key="2">
    <source>
        <dbReference type="Proteomes" id="UP000759246"/>
    </source>
</evidence>
<protein>
    <submittedName>
        <fullName evidence="1">DUF4406 domain-containing protein</fullName>
    </submittedName>
</protein>
<evidence type="ECO:0000313" key="1">
    <source>
        <dbReference type="EMBL" id="MBF0965658.1"/>
    </source>
</evidence>
<dbReference type="SUPFAM" id="SSF52309">
    <property type="entry name" value="N-(deoxy)ribosyltransferase-like"/>
    <property type="match status" value="1"/>
</dbReference>
<proteinExistence type="predicted"/>
<comment type="caution">
    <text evidence="1">The sequence shown here is derived from an EMBL/GenBank/DDBJ whole genome shotgun (WGS) entry which is preliminary data.</text>
</comment>
<dbReference type="AlphaFoldDB" id="A0A929RMM9"/>
<reference evidence="1" key="1">
    <citation type="submission" date="2020-04" db="EMBL/GenBank/DDBJ databases">
        <title>Deep metagenomics examines the oral microbiome during advanced dental caries in children, revealing novel taxa and co-occurrences with host molecules.</title>
        <authorList>
            <person name="Baker J.L."/>
            <person name="Morton J.T."/>
            <person name="Dinis M."/>
            <person name="Alvarez R."/>
            <person name="Tran N.C."/>
            <person name="Knight R."/>
            <person name="Edlund A."/>
        </authorList>
    </citation>
    <scope>NUCLEOTIDE SEQUENCE</scope>
    <source>
        <strain evidence="1">JCVI_30_bin.13</strain>
    </source>
</reference>
<name>A0A929RMM9_9ACTO</name>
<sequence length="108" mass="11903">MRLYLSGPITKDLNYERKFQSAAARLRAKGYTAIVNPAELTKVIGHEFEYGEIMNLDLSILAMCDALIQLDGWEESRGARIEYGYALAADKLIISLEAMLEGGGSDGE</sequence>